<dbReference type="CDD" id="cd00899">
    <property type="entry name" value="b4GalT"/>
    <property type="match status" value="1"/>
</dbReference>
<dbReference type="GO" id="GO:0016020">
    <property type="term" value="C:membrane"/>
    <property type="evidence" value="ECO:0007669"/>
    <property type="project" value="UniProtKB-SubCell"/>
</dbReference>
<dbReference type="PANTHER" id="PTHR19300:SF57">
    <property type="entry name" value="BETA-1,4-N-ACETYLGALACTOSAMINYLTRANSFERASE"/>
    <property type="match status" value="1"/>
</dbReference>
<dbReference type="GO" id="GO:0005794">
    <property type="term" value="C:Golgi apparatus"/>
    <property type="evidence" value="ECO:0007669"/>
    <property type="project" value="TreeGrafter"/>
</dbReference>
<dbReference type="Proteomes" id="UP001233172">
    <property type="component" value="Unassembled WGS sequence"/>
</dbReference>
<evidence type="ECO:0000256" key="4">
    <source>
        <dbReference type="ARBA" id="ARBA00022676"/>
    </source>
</evidence>
<evidence type="ECO:0000259" key="12">
    <source>
        <dbReference type="Pfam" id="PF02709"/>
    </source>
</evidence>
<keyword evidence="10 11" id="KW-0325">Glycoprotein</keyword>
<feature type="domain" description="Galactosyltransferase C-terminal" evidence="12">
    <location>
        <begin position="207"/>
        <end position="282"/>
    </location>
</feature>
<dbReference type="GO" id="GO:0008378">
    <property type="term" value="F:galactosyltransferase activity"/>
    <property type="evidence" value="ECO:0007669"/>
    <property type="project" value="TreeGrafter"/>
</dbReference>
<comment type="similarity">
    <text evidence="3 11">Belongs to the glycosyltransferase 7 family.</text>
</comment>
<dbReference type="AlphaFoldDB" id="A0AAD8BQ66"/>
<comment type="function">
    <text evidence="11">Catalyses the transfer of galactose onto proteins or lipids.</text>
</comment>
<dbReference type="InterPro" id="IPR027791">
    <property type="entry name" value="Galactosyl_T_C"/>
</dbReference>
<keyword evidence="6 11" id="KW-0812">Transmembrane</keyword>
<dbReference type="GO" id="GO:0006688">
    <property type="term" value="P:glycosphingolipid biosynthetic process"/>
    <property type="evidence" value="ECO:0007669"/>
    <property type="project" value="TreeGrafter"/>
</dbReference>
<keyword evidence="15" id="KW-1185">Reference proteome</keyword>
<proteinExistence type="inferred from homology"/>
<dbReference type="PANTHER" id="PTHR19300">
    <property type="entry name" value="BETA-1,4-GALACTOSYLTRANSFERASE"/>
    <property type="match status" value="1"/>
</dbReference>
<evidence type="ECO:0000256" key="1">
    <source>
        <dbReference type="ARBA" id="ARBA00004606"/>
    </source>
</evidence>
<reference evidence="14" key="2">
    <citation type="submission" date="2023-04" db="EMBL/GenBank/DDBJ databases">
        <authorList>
            <person name="Bu L."/>
            <person name="Lu L."/>
            <person name="Laidemitt M.R."/>
            <person name="Zhang S.M."/>
            <person name="Mutuku M."/>
            <person name="Mkoji G."/>
            <person name="Steinauer M."/>
            <person name="Loker E.S."/>
        </authorList>
    </citation>
    <scope>NUCLEOTIDE SEQUENCE</scope>
    <source>
        <strain evidence="14">KasaAsao</strain>
        <tissue evidence="14">Whole Snail</tissue>
    </source>
</reference>
<evidence type="ECO:0000256" key="2">
    <source>
        <dbReference type="ARBA" id="ARBA00004922"/>
    </source>
</evidence>
<name>A0AAD8BQ66_BIOPF</name>
<gene>
    <name evidence="14" type="ORF">Bpfe_012796</name>
</gene>
<evidence type="ECO:0000256" key="9">
    <source>
        <dbReference type="ARBA" id="ARBA00023136"/>
    </source>
</evidence>
<evidence type="ECO:0000313" key="15">
    <source>
        <dbReference type="Proteomes" id="UP001233172"/>
    </source>
</evidence>
<dbReference type="InterPro" id="IPR003859">
    <property type="entry name" value="Galactosyl_T"/>
</dbReference>
<evidence type="ECO:0000256" key="7">
    <source>
        <dbReference type="ARBA" id="ARBA00022968"/>
    </source>
</evidence>
<dbReference type="Gene3D" id="3.90.550.10">
    <property type="entry name" value="Spore Coat Polysaccharide Biosynthesis Protein SpsA, Chain A"/>
    <property type="match status" value="1"/>
</dbReference>
<dbReference type="InterPro" id="IPR029044">
    <property type="entry name" value="Nucleotide-diphossugar_trans"/>
</dbReference>
<dbReference type="EC" id="2.4.1.-" evidence="11"/>
<comment type="caution">
    <text evidence="14">The sequence shown here is derived from an EMBL/GenBank/DDBJ whole genome shotgun (WGS) entry which is preliminary data.</text>
</comment>
<dbReference type="InterPro" id="IPR027995">
    <property type="entry name" value="Galactosyl_T_N"/>
</dbReference>
<evidence type="ECO:0000256" key="10">
    <source>
        <dbReference type="ARBA" id="ARBA00023180"/>
    </source>
</evidence>
<comment type="pathway">
    <text evidence="2 11">Protein modification; protein glycosylation.</text>
</comment>
<dbReference type="GO" id="GO:0005975">
    <property type="term" value="P:carbohydrate metabolic process"/>
    <property type="evidence" value="ECO:0007669"/>
    <property type="project" value="InterPro"/>
</dbReference>
<organism evidence="14 15">
    <name type="scientific">Biomphalaria pfeifferi</name>
    <name type="common">Bloodfluke planorb</name>
    <name type="synonym">Freshwater snail</name>
    <dbReference type="NCBI Taxonomy" id="112525"/>
    <lineage>
        <taxon>Eukaryota</taxon>
        <taxon>Metazoa</taxon>
        <taxon>Spiralia</taxon>
        <taxon>Lophotrochozoa</taxon>
        <taxon>Mollusca</taxon>
        <taxon>Gastropoda</taxon>
        <taxon>Heterobranchia</taxon>
        <taxon>Euthyneura</taxon>
        <taxon>Panpulmonata</taxon>
        <taxon>Hygrophila</taxon>
        <taxon>Lymnaeoidea</taxon>
        <taxon>Planorbidae</taxon>
        <taxon>Biomphalaria</taxon>
    </lineage>
</organism>
<sequence length="345" mass="40050">MGKGSTFWLLSLFKRKQWLCLFAVFLLISFISSLIYTLQKNSNYTKLKLGSLSQAFYLRVSHHLEKCVYELNDTTRGPIKADTRLILKYEEIREDLSHSLKLGGHFSPASCKSKHKVAVIVPFRDREVHLKIFLIHMHPFLQRQNIVYSIIIVEQEAGVPFNRALLLNVGFVEALKIHDFTCFVFHDVDLLPLDDRILYTCSDEPVHLSATIDSHGNKLMYQNIFGGASMMTKDMVEKVNGFSNLYFGWGGEDDDMSYRVRSHAMMIVRYAPEIAKYTMMRHAKENQEDRSSLFSSSKKRIHHDGLNTLKYQLLELKLLPLYTWLYVRVNMTQILDNPYLYNSSS</sequence>
<dbReference type="SUPFAM" id="SSF53448">
    <property type="entry name" value="Nucleotide-diphospho-sugar transferases"/>
    <property type="match status" value="1"/>
</dbReference>
<comment type="subcellular location">
    <subcellularLocation>
        <location evidence="1">Membrane</location>
        <topology evidence="1">Single-pass type II membrane protein</topology>
    </subcellularLocation>
</comment>
<evidence type="ECO:0000256" key="3">
    <source>
        <dbReference type="ARBA" id="ARBA00005735"/>
    </source>
</evidence>
<keyword evidence="5 11" id="KW-0808">Transferase</keyword>
<feature type="domain" description="Galactosyltransferase N-terminal" evidence="13">
    <location>
        <begin position="74"/>
        <end position="202"/>
    </location>
</feature>
<evidence type="ECO:0000259" key="13">
    <source>
        <dbReference type="Pfam" id="PF13733"/>
    </source>
</evidence>
<dbReference type="Pfam" id="PF13733">
    <property type="entry name" value="Glyco_transf_7N"/>
    <property type="match status" value="1"/>
</dbReference>
<dbReference type="GO" id="GO:0033842">
    <property type="term" value="F:N-acetyl-beta-glucosaminyl-derivative 4-beta-N-acetylgalactosaminyltransferase activity"/>
    <property type="evidence" value="ECO:0007669"/>
    <property type="project" value="TreeGrafter"/>
</dbReference>
<keyword evidence="4 11" id="KW-0328">Glycosyltransferase</keyword>
<keyword evidence="8 11" id="KW-1133">Transmembrane helix</keyword>
<keyword evidence="9 11" id="KW-0472">Membrane</keyword>
<keyword evidence="7 11" id="KW-0735">Signal-anchor</keyword>
<evidence type="ECO:0000256" key="5">
    <source>
        <dbReference type="ARBA" id="ARBA00022679"/>
    </source>
</evidence>
<protein>
    <recommendedName>
        <fullName evidence="11">Beta-1,4-galactosyltransferase</fullName>
        <ecNumber evidence="11">2.4.1.-</ecNumber>
    </recommendedName>
</protein>
<accession>A0AAD8BQ66</accession>
<evidence type="ECO:0000256" key="11">
    <source>
        <dbReference type="RuleBase" id="RU368121"/>
    </source>
</evidence>
<evidence type="ECO:0000256" key="8">
    <source>
        <dbReference type="ARBA" id="ARBA00022989"/>
    </source>
</evidence>
<dbReference type="PRINTS" id="PR02050">
    <property type="entry name" value="B14GALTRFASE"/>
</dbReference>
<evidence type="ECO:0000256" key="6">
    <source>
        <dbReference type="ARBA" id="ARBA00022692"/>
    </source>
</evidence>
<dbReference type="Pfam" id="PF02709">
    <property type="entry name" value="Glyco_transf_7C"/>
    <property type="match status" value="1"/>
</dbReference>
<evidence type="ECO:0000313" key="14">
    <source>
        <dbReference type="EMBL" id="KAK0057840.1"/>
    </source>
</evidence>
<feature type="transmembrane region" description="Helical" evidence="11">
    <location>
        <begin position="18"/>
        <end position="38"/>
    </location>
</feature>
<reference evidence="14" key="1">
    <citation type="journal article" date="2023" name="PLoS Negl. Trop. Dis.">
        <title>A genome sequence for Biomphalaria pfeifferi, the major vector snail for the human-infecting parasite Schistosoma mansoni.</title>
        <authorList>
            <person name="Bu L."/>
            <person name="Lu L."/>
            <person name="Laidemitt M.R."/>
            <person name="Zhang S.M."/>
            <person name="Mutuku M."/>
            <person name="Mkoji G."/>
            <person name="Steinauer M."/>
            <person name="Loker E.S."/>
        </authorList>
    </citation>
    <scope>NUCLEOTIDE SEQUENCE</scope>
    <source>
        <strain evidence="14">KasaAsao</strain>
    </source>
</reference>
<dbReference type="EMBL" id="JASAOG010000052">
    <property type="protein sequence ID" value="KAK0057840.1"/>
    <property type="molecule type" value="Genomic_DNA"/>
</dbReference>